<feature type="transmembrane region" description="Helical" evidence="1">
    <location>
        <begin position="105"/>
        <end position="124"/>
    </location>
</feature>
<organism evidence="2 3">
    <name type="scientific">Sphingobacterium daejeonense</name>
    <dbReference type="NCBI Taxonomy" id="371142"/>
    <lineage>
        <taxon>Bacteria</taxon>
        <taxon>Pseudomonadati</taxon>
        <taxon>Bacteroidota</taxon>
        <taxon>Sphingobacteriia</taxon>
        <taxon>Sphingobacteriales</taxon>
        <taxon>Sphingobacteriaceae</taxon>
        <taxon>Sphingobacterium</taxon>
    </lineage>
</organism>
<dbReference type="EMBL" id="JBHTKY010000014">
    <property type="protein sequence ID" value="MFD1166074.1"/>
    <property type="molecule type" value="Genomic_DNA"/>
</dbReference>
<dbReference type="RefSeq" id="WP_380896478.1">
    <property type="nucleotide sequence ID" value="NZ_JBHTKY010000014.1"/>
</dbReference>
<proteinExistence type="predicted"/>
<reference evidence="3" key="1">
    <citation type="journal article" date="2019" name="Int. J. Syst. Evol. Microbiol.">
        <title>The Global Catalogue of Microorganisms (GCM) 10K type strain sequencing project: providing services to taxonomists for standard genome sequencing and annotation.</title>
        <authorList>
            <consortium name="The Broad Institute Genomics Platform"/>
            <consortium name="The Broad Institute Genome Sequencing Center for Infectious Disease"/>
            <person name="Wu L."/>
            <person name="Ma J."/>
        </authorList>
    </citation>
    <scope>NUCLEOTIDE SEQUENCE [LARGE SCALE GENOMIC DNA]</scope>
    <source>
        <strain evidence="3">CCUG 52468</strain>
    </source>
</reference>
<dbReference type="Proteomes" id="UP001597205">
    <property type="component" value="Unassembled WGS sequence"/>
</dbReference>
<keyword evidence="3" id="KW-1185">Reference proteome</keyword>
<keyword evidence="1" id="KW-0472">Membrane</keyword>
<evidence type="ECO:0000256" key="1">
    <source>
        <dbReference type="SAM" id="Phobius"/>
    </source>
</evidence>
<keyword evidence="1" id="KW-1133">Transmembrane helix</keyword>
<accession>A0ABW3RLJ3</accession>
<evidence type="ECO:0008006" key="4">
    <source>
        <dbReference type="Google" id="ProtNLM"/>
    </source>
</evidence>
<protein>
    <recommendedName>
        <fullName evidence="4">DUF3592 domain-containing protein</fullName>
    </recommendedName>
</protein>
<name>A0ABW3RLJ3_9SPHI</name>
<evidence type="ECO:0000313" key="2">
    <source>
        <dbReference type="EMBL" id="MFD1166074.1"/>
    </source>
</evidence>
<feature type="transmembrane region" description="Helical" evidence="1">
    <location>
        <begin position="12"/>
        <end position="31"/>
    </location>
</feature>
<comment type="caution">
    <text evidence="2">The sequence shown here is derived from an EMBL/GenBank/DDBJ whole genome shotgun (WGS) entry which is preliminary data.</text>
</comment>
<gene>
    <name evidence="2" type="ORF">ACFQ2C_10705</name>
</gene>
<evidence type="ECO:0000313" key="3">
    <source>
        <dbReference type="Proteomes" id="UP001597205"/>
    </source>
</evidence>
<sequence length="126" mass="14475">MNYLSYSKIRSFLIVVLAIGVAYNLYFYTGVVKMEKIVPESFVVVEQYCRASKGSSSINIEYNGDLYSVRLANGECLKYPVGAEIKLIYNDTHDIFINKMDLIKLALGCFFSHFFYSFQVFHGIDF</sequence>
<keyword evidence="1" id="KW-0812">Transmembrane</keyword>